<dbReference type="GO" id="GO:0005524">
    <property type="term" value="F:ATP binding"/>
    <property type="evidence" value="ECO:0007669"/>
    <property type="project" value="InterPro"/>
</dbReference>
<dbReference type="CDD" id="cd14332">
    <property type="entry name" value="UBA_RuvA_C"/>
    <property type="match status" value="1"/>
</dbReference>
<keyword evidence="5 6" id="KW-0234">DNA repair</keyword>
<dbReference type="OrthoDB" id="5293449at2"/>
<dbReference type="SUPFAM" id="SSF46929">
    <property type="entry name" value="DNA helicase RuvA subunit, C-terminal domain"/>
    <property type="match status" value="1"/>
</dbReference>
<feature type="domain" description="Helix-hairpin-helix DNA-binding motif class 1" evidence="7">
    <location>
        <begin position="108"/>
        <end position="127"/>
    </location>
</feature>
<dbReference type="NCBIfam" id="TIGR00084">
    <property type="entry name" value="ruvA"/>
    <property type="match status" value="1"/>
</dbReference>
<dbReference type="HAMAP" id="MF_00031">
    <property type="entry name" value="DNA_HJ_migration_RuvA"/>
    <property type="match status" value="1"/>
</dbReference>
<dbReference type="InterPro" id="IPR012340">
    <property type="entry name" value="NA-bd_OB-fold"/>
</dbReference>
<keyword evidence="8" id="KW-0067">ATP-binding</keyword>
<accession>A0A3Q8EUJ1</accession>
<comment type="domain">
    <text evidence="6">Has three domains with a flexible linker between the domains II and III and assumes an 'L' shape. Domain III is highly mobile and contacts RuvB.</text>
</comment>
<comment type="subcellular location">
    <subcellularLocation>
        <location evidence="6">Cytoplasm</location>
    </subcellularLocation>
</comment>
<evidence type="ECO:0000259" key="7">
    <source>
        <dbReference type="SMART" id="SM00278"/>
    </source>
</evidence>
<dbReference type="InterPro" id="IPR013849">
    <property type="entry name" value="DNA_helicase_Holl-junc_RuvA_I"/>
</dbReference>
<dbReference type="InterPro" id="IPR036267">
    <property type="entry name" value="RuvA_C_sf"/>
</dbReference>
<feature type="region of interest" description="Domain I" evidence="6">
    <location>
        <begin position="1"/>
        <end position="64"/>
    </location>
</feature>
<evidence type="ECO:0000313" key="9">
    <source>
        <dbReference type="Proteomes" id="UP000266796"/>
    </source>
</evidence>
<comment type="function">
    <text evidence="6">The RuvA-RuvB-RuvC complex processes Holliday junction (HJ) DNA during genetic recombination and DNA repair, while the RuvA-RuvB complex plays an important role in the rescue of blocked DNA replication forks via replication fork reversal (RFR). RuvA specifically binds to HJ cruciform DNA, conferring on it an open structure. The RuvB hexamer acts as an ATP-dependent pump, pulling dsDNA into and through the RuvAB complex. HJ branch migration allows RuvC to scan DNA until it finds its consensus sequence, where it cleaves and resolves the cruciform DNA.</text>
</comment>
<dbReference type="GO" id="GO:0006281">
    <property type="term" value="P:DNA repair"/>
    <property type="evidence" value="ECO:0007669"/>
    <property type="project" value="UniProtKB-UniRule"/>
</dbReference>
<dbReference type="RefSeq" id="WP_108674033.1">
    <property type="nucleotide sequence ID" value="NZ_CP025628.1"/>
</dbReference>
<dbReference type="SMART" id="SM00278">
    <property type="entry name" value="HhH1"/>
    <property type="match status" value="2"/>
</dbReference>
<gene>
    <name evidence="6 8" type="primary">ruvA</name>
    <name evidence="8" type="ORF">CKSOR_00524</name>
</gene>
<dbReference type="Pfam" id="PF14520">
    <property type="entry name" value="HHH_5"/>
    <property type="match status" value="1"/>
</dbReference>
<dbReference type="Proteomes" id="UP000266796">
    <property type="component" value="Chromosome"/>
</dbReference>
<dbReference type="SUPFAM" id="SSF47781">
    <property type="entry name" value="RuvA domain 2-like"/>
    <property type="match status" value="1"/>
</dbReference>
<dbReference type="Gene3D" id="2.40.50.140">
    <property type="entry name" value="Nucleic acid-binding proteins"/>
    <property type="match status" value="1"/>
</dbReference>
<evidence type="ECO:0000256" key="1">
    <source>
        <dbReference type="ARBA" id="ARBA00022490"/>
    </source>
</evidence>
<keyword evidence="1 6" id="KW-0963">Cytoplasm</keyword>
<proteinExistence type="inferred from homology"/>
<evidence type="ECO:0000256" key="2">
    <source>
        <dbReference type="ARBA" id="ARBA00022763"/>
    </source>
</evidence>
<keyword evidence="8" id="KW-0547">Nucleotide-binding</keyword>
<dbReference type="InterPro" id="IPR003583">
    <property type="entry name" value="Hlx-hairpin-Hlx_DNA-bd_motif"/>
</dbReference>
<keyword evidence="2 6" id="KW-0227">DNA damage</keyword>
<evidence type="ECO:0000256" key="5">
    <source>
        <dbReference type="ARBA" id="ARBA00023204"/>
    </source>
</evidence>
<keyword evidence="8" id="KW-0378">Hydrolase</keyword>
<reference evidence="8 9" key="1">
    <citation type="journal article" date="2018" name="Parasitology">
        <title>The reduced genome of Candidatus Kinetoplastibacterium sorsogonicusi, the endosymbiont of Kentomonas sorsogonicus (Trypanosomatidae): loss of the haem-synthesis pathway.</title>
        <authorList>
            <person name="Silva F.M."/>
            <person name="Kostygov A.Y."/>
            <person name="Spodareva V.V."/>
            <person name="Butenko A."/>
            <person name="Tossou R."/>
            <person name="Lukes J."/>
            <person name="Yurchenko V."/>
            <person name="Alves J.M.P."/>
        </authorList>
    </citation>
    <scope>NUCLEOTIDE SEQUENCE [LARGE SCALE GENOMIC DNA]</scope>
    <source>
        <strain evidence="8 9">MF-08</strain>
    </source>
</reference>
<dbReference type="InterPro" id="IPR010994">
    <property type="entry name" value="RuvA_2-like"/>
</dbReference>
<dbReference type="GO" id="GO:0016787">
    <property type="term" value="F:hydrolase activity"/>
    <property type="evidence" value="ECO:0007669"/>
    <property type="project" value="UniProtKB-KW"/>
</dbReference>
<dbReference type="Gene3D" id="1.10.150.20">
    <property type="entry name" value="5' to 3' exonuclease, C-terminal subdomain"/>
    <property type="match status" value="1"/>
</dbReference>
<evidence type="ECO:0000256" key="3">
    <source>
        <dbReference type="ARBA" id="ARBA00023125"/>
    </source>
</evidence>
<dbReference type="GO" id="GO:0048476">
    <property type="term" value="C:Holliday junction resolvase complex"/>
    <property type="evidence" value="ECO:0007669"/>
    <property type="project" value="UniProtKB-UniRule"/>
</dbReference>
<dbReference type="KEGG" id="kso:CKSOR_00524"/>
<dbReference type="EMBL" id="CP025628">
    <property type="protein sequence ID" value="AWD32630.1"/>
    <property type="molecule type" value="Genomic_DNA"/>
</dbReference>
<comment type="similarity">
    <text evidence="6">Belongs to the RuvA family.</text>
</comment>
<dbReference type="GO" id="GO:0006310">
    <property type="term" value="P:DNA recombination"/>
    <property type="evidence" value="ECO:0007669"/>
    <property type="project" value="UniProtKB-UniRule"/>
</dbReference>
<dbReference type="Pfam" id="PF07499">
    <property type="entry name" value="RuvA_C"/>
    <property type="match status" value="1"/>
</dbReference>
<keyword evidence="3 6" id="KW-0238">DNA-binding</keyword>
<dbReference type="GO" id="GO:0005737">
    <property type="term" value="C:cytoplasm"/>
    <property type="evidence" value="ECO:0007669"/>
    <property type="project" value="UniProtKB-SubCell"/>
</dbReference>
<dbReference type="GO" id="GO:0000400">
    <property type="term" value="F:four-way junction DNA binding"/>
    <property type="evidence" value="ECO:0007669"/>
    <property type="project" value="UniProtKB-UniRule"/>
</dbReference>
<feature type="region of interest" description="Domain III" evidence="6">
    <location>
        <begin position="146"/>
        <end position="192"/>
    </location>
</feature>
<name>A0A3Q8EUJ1_9PROT</name>
<protein>
    <recommendedName>
        <fullName evidence="6">Holliday junction branch migration complex subunit RuvA</fullName>
    </recommendedName>
</protein>
<evidence type="ECO:0000256" key="6">
    <source>
        <dbReference type="HAMAP-Rule" id="MF_00031"/>
    </source>
</evidence>
<keyword evidence="4 6" id="KW-0233">DNA recombination</keyword>
<evidence type="ECO:0000313" key="8">
    <source>
        <dbReference type="EMBL" id="AWD32630.1"/>
    </source>
</evidence>
<dbReference type="AlphaFoldDB" id="A0A3Q8EUJ1"/>
<dbReference type="InterPro" id="IPR011114">
    <property type="entry name" value="RuvA_C"/>
</dbReference>
<keyword evidence="8" id="KW-0347">Helicase</keyword>
<evidence type="ECO:0000256" key="4">
    <source>
        <dbReference type="ARBA" id="ARBA00023172"/>
    </source>
</evidence>
<sequence length="192" mass="21595">MIDRIIGIFVEKSPNTIYVNVQGIVYSIEISNNILEILPKLNEQILIFVHLIIREDAHTLYGFKNANERNIFRMLIKVSGIGPRTALAILSKISIEELSKIIISRESYKLTTIPGIGKKTADRLILELKEKFNDIIINDISKQDYVNSKKDILDALIALGYSEKEVISVLSKLSDNIDVSNGIKEGLNLLSK</sequence>
<comment type="subunit">
    <text evidence="6">Homotetramer. Forms an RuvA(8)-RuvB(12)-Holliday junction (HJ) complex. HJ DNA is sandwiched between 2 RuvA tetramers; dsDNA enters through RuvA and exits via RuvB. An RuvB hexamer assembles on each DNA strand where it exits the tetramer. Each RuvB hexamer is contacted by two RuvA subunits (via domain III) on 2 adjacent RuvB subunits; this complex drives branch migration. In the full resolvosome a probable DNA-RuvA(4)-RuvB(12)-RuvC(2) complex forms which resolves the HJ.</text>
</comment>
<dbReference type="GO" id="GO:0009378">
    <property type="term" value="F:four-way junction helicase activity"/>
    <property type="evidence" value="ECO:0007669"/>
    <property type="project" value="InterPro"/>
</dbReference>
<comment type="caution">
    <text evidence="6">Lacks conserved residue(s) required for the propagation of feature annotation.</text>
</comment>
<organism evidence="8 9">
    <name type="scientific">Candidatus Kinetoplastidibacterium kentomonadis</name>
    <dbReference type="NCBI Taxonomy" id="1576550"/>
    <lineage>
        <taxon>Bacteria</taxon>
        <taxon>Pseudomonadati</taxon>
        <taxon>Pseudomonadota</taxon>
        <taxon>Betaproteobacteria</taxon>
        <taxon>Candidatus Kinetoplastidibacterium</taxon>
    </lineage>
</organism>
<dbReference type="InterPro" id="IPR000085">
    <property type="entry name" value="RuvA"/>
</dbReference>
<feature type="domain" description="Helix-hairpin-helix DNA-binding motif class 1" evidence="7">
    <location>
        <begin position="73"/>
        <end position="92"/>
    </location>
</feature>
<dbReference type="SUPFAM" id="SSF50249">
    <property type="entry name" value="Nucleic acid-binding proteins"/>
    <property type="match status" value="1"/>
</dbReference>
<keyword evidence="9" id="KW-1185">Reference proteome</keyword>
<dbReference type="GO" id="GO:0009379">
    <property type="term" value="C:Holliday junction helicase complex"/>
    <property type="evidence" value="ECO:0007669"/>
    <property type="project" value="InterPro"/>
</dbReference>
<dbReference type="Pfam" id="PF01330">
    <property type="entry name" value="RuvA_N"/>
    <property type="match status" value="1"/>
</dbReference>